<evidence type="ECO:0000259" key="2">
    <source>
        <dbReference type="Pfam" id="PF13610"/>
    </source>
</evidence>
<dbReference type="EMBL" id="WNXQ01000004">
    <property type="protein sequence ID" value="MWB78073.1"/>
    <property type="molecule type" value="Genomic_DNA"/>
</dbReference>
<dbReference type="Proteomes" id="UP000443843">
    <property type="component" value="Unassembled WGS sequence"/>
</dbReference>
<gene>
    <name evidence="3" type="ORF">GLS40_08570</name>
</gene>
<feature type="region of interest" description="Disordered" evidence="1">
    <location>
        <begin position="18"/>
        <end position="46"/>
    </location>
</feature>
<name>A0A844WAN4_9RHOB</name>
<reference evidence="3 4" key="1">
    <citation type="submission" date="2019-11" db="EMBL/GenBank/DDBJ databases">
        <title>Pseudooceanicola pacifica sp. nov., isolated from deep-sea sediment of the Pacific Ocean.</title>
        <authorList>
            <person name="Lyu L."/>
        </authorList>
    </citation>
    <scope>NUCLEOTIDE SEQUENCE [LARGE SCALE GENOMIC DNA]</scope>
    <source>
        <strain evidence="3 4">216_PA32_1</strain>
    </source>
</reference>
<protein>
    <submittedName>
        <fullName evidence="3">DDE-type integrase/transposase/recombinase</fullName>
    </submittedName>
</protein>
<organism evidence="3 4">
    <name type="scientific">Pseudooceanicola pacificus</name>
    <dbReference type="NCBI Taxonomy" id="2676438"/>
    <lineage>
        <taxon>Bacteria</taxon>
        <taxon>Pseudomonadati</taxon>
        <taxon>Pseudomonadota</taxon>
        <taxon>Alphaproteobacteria</taxon>
        <taxon>Rhodobacterales</taxon>
        <taxon>Paracoccaceae</taxon>
        <taxon>Pseudooceanicola</taxon>
    </lineage>
</organism>
<sequence>MVRRPRIPCRTARATCRPGPVPNHVRGQAARARRKGDRDGHPHRPRVCRQTGGCARVMCPAHAERQGFSISVQSIIIERSVVRMAASHPSACRSGWPCLRVGGRWRFLWRAVDQVGQPNDFRLSARRDARAARAFLRQARDTARRYQPLAIVTGKAHSHAKVSGEIALATKLSQKAA</sequence>
<evidence type="ECO:0000313" key="4">
    <source>
        <dbReference type="Proteomes" id="UP000443843"/>
    </source>
</evidence>
<feature type="domain" description="DDE" evidence="2">
    <location>
        <begin position="99"/>
        <end position="173"/>
    </location>
</feature>
<keyword evidence="4" id="KW-1185">Reference proteome</keyword>
<evidence type="ECO:0000256" key="1">
    <source>
        <dbReference type="SAM" id="MobiDB-lite"/>
    </source>
</evidence>
<comment type="caution">
    <text evidence="3">The sequence shown here is derived from an EMBL/GenBank/DDBJ whole genome shotgun (WGS) entry which is preliminary data.</text>
</comment>
<accession>A0A844WAN4</accession>
<dbReference type="Pfam" id="PF13610">
    <property type="entry name" value="DDE_Tnp_IS240"/>
    <property type="match status" value="1"/>
</dbReference>
<evidence type="ECO:0000313" key="3">
    <source>
        <dbReference type="EMBL" id="MWB78073.1"/>
    </source>
</evidence>
<dbReference type="AlphaFoldDB" id="A0A844WAN4"/>
<dbReference type="RefSeq" id="WP_328598888.1">
    <property type="nucleotide sequence ID" value="NZ_WNXQ01000004.1"/>
</dbReference>
<proteinExistence type="predicted"/>
<dbReference type="InterPro" id="IPR032874">
    <property type="entry name" value="DDE_dom"/>
</dbReference>